<sequence>MKNSDRIIVYVVGCLIGILLVSMLLSRRSAKEAAAQDPWVAHNAKMIEAGAEPLPPEMPESIHQGQIIDFGYLPSAEQPRERVWLLNFEESYPYVRAVETLADGQFRFMAADQISIHLAKGVDVTELQPMLDELGLRMRMFNRKESIAVIGVLNTQIDAVPATIEAVQPWSDLFVSAQADELRFKAK</sequence>
<gene>
    <name evidence="2" type="ORF">QEH59_13685</name>
</gene>
<protein>
    <submittedName>
        <fullName evidence="2">Uncharacterized protein</fullName>
    </submittedName>
</protein>
<keyword evidence="1" id="KW-0472">Membrane</keyword>
<evidence type="ECO:0000313" key="2">
    <source>
        <dbReference type="EMBL" id="MDQ8195481.1"/>
    </source>
</evidence>
<reference evidence="2 3" key="1">
    <citation type="submission" date="2023-04" db="EMBL/GenBank/DDBJ databases">
        <title>A novel bacteria isolated from coastal sediment.</title>
        <authorList>
            <person name="Liu X.-J."/>
            <person name="Du Z.-J."/>
        </authorList>
    </citation>
    <scope>NUCLEOTIDE SEQUENCE [LARGE SCALE GENOMIC DNA]</scope>
    <source>
        <strain evidence="2 3">SDUM461004</strain>
    </source>
</reference>
<accession>A0ABU1AKZ4</accession>
<name>A0ABU1AKZ4_9BACT</name>
<evidence type="ECO:0000256" key="1">
    <source>
        <dbReference type="SAM" id="Phobius"/>
    </source>
</evidence>
<keyword evidence="3" id="KW-1185">Reference proteome</keyword>
<feature type="transmembrane region" description="Helical" evidence="1">
    <location>
        <begin position="7"/>
        <end position="25"/>
    </location>
</feature>
<organism evidence="2 3">
    <name type="scientific">Thalassobacterium sedimentorum</name>
    <dbReference type="NCBI Taxonomy" id="3041258"/>
    <lineage>
        <taxon>Bacteria</taxon>
        <taxon>Pseudomonadati</taxon>
        <taxon>Verrucomicrobiota</taxon>
        <taxon>Opitutia</taxon>
        <taxon>Puniceicoccales</taxon>
        <taxon>Coraliomargaritaceae</taxon>
        <taxon>Thalassobacterium</taxon>
    </lineage>
</organism>
<dbReference type="Proteomes" id="UP001243717">
    <property type="component" value="Unassembled WGS sequence"/>
</dbReference>
<keyword evidence="1" id="KW-0812">Transmembrane</keyword>
<dbReference type="RefSeq" id="WP_308985932.1">
    <property type="nucleotide sequence ID" value="NZ_JARXIC010000025.1"/>
</dbReference>
<proteinExistence type="predicted"/>
<evidence type="ECO:0000313" key="3">
    <source>
        <dbReference type="Proteomes" id="UP001243717"/>
    </source>
</evidence>
<keyword evidence="1" id="KW-1133">Transmembrane helix</keyword>
<dbReference type="EMBL" id="JARXIC010000025">
    <property type="protein sequence ID" value="MDQ8195481.1"/>
    <property type="molecule type" value="Genomic_DNA"/>
</dbReference>
<comment type="caution">
    <text evidence="2">The sequence shown here is derived from an EMBL/GenBank/DDBJ whole genome shotgun (WGS) entry which is preliminary data.</text>
</comment>